<proteinExistence type="predicted"/>
<dbReference type="EMBL" id="RCDC01000003">
    <property type="protein sequence ID" value="RLK58472.1"/>
    <property type="molecule type" value="Genomic_DNA"/>
</dbReference>
<feature type="non-terminal residue" evidence="1">
    <location>
        <position position="1"/>
    </location>
</feature>
<dbReference type="AlphaFoldDB" id="A0A498CRP4"/>
<evidence type="ECO:0000313" key="2">
    <source>
        <dbReference type="Proteomes" id="UP000274786"/>
    </source>
</evidence>
<comment type="caution">
    <text evidence="1">The sequence shown here is derived from an EMBL/GenBank/DDBJ whole genome shotgun (WGS) entry which is preliminary data.</text>
</comment>
<gene>
    <name evidence="1" type="ORF">BCL79_0016</name>
</gene>
<accession>A0A498CRP4</accession>
<name>A0A498CRP4_9GAMM</name>
<organism evidence="1 2">
    <name type="scientific">Stenotrophomonas rhizophila</name>
    <dbReference type="NCBI Taxonomy" id="216778"/>
    <lineage>
        <taxon>Bacteria</taxon>
        <taxon>Pseudomonadati</taxon>
        <taxon>Pseudomonadota</taxon>
        <taxon>Gammaproteobacteria</taxon>
        <taxon>Lysobacterales</taxon>
        <taxon>Lysobacteraceae</taxon>
        <taxon>Stenotrophomonas</taxon>
    </lineage>
</organism>
<evidence type="ECO:0000313" key="1">
    <source>
        <dbReference type="EMBL" id="RLK58472.1"/>
    </source>
</evidence>
<protein>
    <recommendedName>
        <fullName evidence="3">Toxin CdiA</fullName>
    </recommendedName>
</protein>
<sequence length="387" mass="42266">GIGNGVAEAALGTGIAGNSVEHNWLSQGEWEQYEKAKKNCSPAGGDSCATMERLEALSKQRDTERADYINAAREALIASGYEITPKVMAAVDARYWEKQGVDFYDARFLGKNVQATYKGVIWQLRDAISENAETMNGIIPGSGTNAAVIASIMDSLGQSVGGWTGTNPANGKEVVGVEAWDARFLTVVDIATAMIGGGTASARAVGKPLIAETAEVLVEQAARTAVRDSAAPAARSMEQLLPNGKVPGTRGGEFNKWFDNLSSEELNLLWQNKEVRTSIETRIRYPGQLHEWCMVCRAPEFKEWGVSMDEIQRFRTKTSELDWVNPYTGVKGGHGRDSSTTFHNELKAVIDGSKSLEDFNRGVMLLRDKWKIEPHLLPELPTSGVRR</sequence>
<evidence type="ECO:0008006" key="3">
    <source>
        <dbReference type="Google" id="ProtNLM"/>
    </source>
</evidence>
<dbReference type="Proteomes" id="UP000274786">
    <property type="component" value="Unassembled WGS sequence"/>
</dbReference>
<dbReference type="RefSeq" id="WP_220668883.1">
    <property type="nucleotide sequence ID" value="NZ_RCDC01000003.1"/>
</dbReference>
<reference evidence="1 2" key="1">
    <citation type="submission" date="2018-10" db="EMBL/GenBank/DDBJ databases">
        <title>Comparative analysis of microorganisms from saline springs in Andes Mountain Range, Colombia.</title>
        <authorList>
            <person name="Rubin E."/>
        </authorList>
    </citation>
    <scope>NUCLEOTIDE SEQUENCE [LARGE SCALE GENOMIC DNA]</scope>
    <source>
        <strain evidence="1 2">USBA GBX 843</strain>
    </source>
</reference>